<dbReference type="GO" id="GO:0070847">
    <property type="term" value="C:core mediator complex"/>
    <property type="evidence" value="ECO:0007669"/>
    <property type="project" value="TreeGrafter"/>
</dbReference>
<evidence type="ECO:0000256" key="12">
    <source>
        <dbReference type="SAM" id="MobiDB-lite"/>
    </source>
</evidence>
<dbReference type="EMBL" id="CP055900">
    <property type="protein sequence ID" value="QKX58941.1"/>
    <property type="molecule type" value="Genomic_DNA"/>
</dbReference>
<comment type="similarity">
    <text evidence="2 11">Belongs to the Mediator complex subunit 14 family.</text>
</comment>
<feature type="region of interest" description="Disordered" evidence="12">
    <location>
        <begin position="1"/>
        <end position="85"/>
    </location>
</feature>
<dbReference type="GO" id="GO:0006357">
    <property type="term" value="P:regulation of transcription by RNA polymerase II"/>
    <property type="evidence" value="ECO:0007669"/>
    <property type="project" value="InterPro"/>
</dbReference>
<dbReference type="InterPro" id="IPR055122">
    <property type="entry name" value="Med14_N"/>
</dbReference>
<dbReference type="RefSeq" id="XP_035345119.1">
    <property type="nucleotide sequence ID" value="XM_035489226.1"/>
</dbReference>
<feature type="compositionally biased region" description="Gly residues" evidence="12">
    <location>
        <begin position="1074"/>
        <end position="1087"/>
    </location>
</feature>
<dbReference type="Pfam" id="PF08638">
    <property type="entry name" value="Med14"/>
    <property type="match status" value="1"/>
</dbReference>
<dbReference type="PANTHER" id="PTHR12809:SF2">
    <property type="entry name" value="MEDIATOR OF RNA POLYMERASE II TRANSCRIPTION SUBUNIT 14"/>
    <property type="match status" value="1"/>
</dbReference>
<dbReference type="OrthoDB" id="205099at2759"/>
<sequence>MPGLVMDDASASGSRQWEDSRNNHLENGELNLSSATQQNGETGSFGKTSQLANGPKDIGASNALTTREKERPGAVPDATQWKQPPELTHITQGFFPFAELVNRAVQQCWNDLSEMITELAEIQVASQPQQPSQIALATGKGSGNQTPDNIHKKIRILEFAQAKRTEFIKLLVLSQWSRQADDVSKLIDLQTFIRVRHMSYQAANQRVADMKMDLVRAQVANPDLKTALEILTTARASHMSDLGYIPPKPLSARRLLRTLQKINRTISTRLVTYDSIPSSFNNYRVHDGRVTFSVPKEFEVDLSIAEEDPLSQFYFIDIRFLFTPSSPIPKGRFFNELDSRLNNILKAQGLTGCFDFLHNLVLVNKINVLFKQAIDLSRGQWSGALRVELLHRILVIQYWPEKTWPEKNWPKSWIEIGVESGRQHGRQIPHIGFRWMREGKQVDSSDVFFDTETLSIESVLRSVVAIHTSHLLRSAYDRLRSEALFASGQLAIKAQLSTTEPGSCHLHVQLTPSRHLDASLEPVSGSTSIHTKPSLLSRLEKGGASDDLATRISRLRCIAAMEEIESNTKTLGWESVDHRKFKVDIQGLFPRNILRASFFRNRLWSPSWIIAATTSLSGDDWWILHLKPRSSSGPGLLEQNRQSAGGFSIQSTRVLTGGRMLSKDPQNFFPDLDYSLTGILVMHSNALWMTESAFLNSLPSVENLHLTSNLKIPCLYVNLDTENLPEALRIGPSSGPKRKSYVQKSITLSYHGFDQRARKASVVAYGRFHTPLRKFGLIMSKLDDCVLVRQKGKAFAIRFLVSPGQPIIVDLCERIQRLNIALSLLETLRQNKITVQSISLSQLSFAYGPQEDLRAHISINMDRSGSVPDLDASTLCSQSQSLFRLTFDISFNNPNPHNRIRQPLATVMNQSGPGAGVFSVLQNLKLTLPVLRSLDRLVAEPLRNQALRVQISVRSAKEYQIHYSGLSFRFLLAAGYRHDRVVWTLKNVVKLQNTRREIEEAVAAKLKEKVFNGKGTGWQGIGTGAVAEVNEVGNLLSELDSCFADVSFTALVEDPRGAHAEQQQQTLKTGVGSIGGGGGGGGLGMQQGQGPQVSRINLHSSSKTRGHDVITID</sequence>
<proteinExistence type="inferred from homology"/>
<feature type="compositionally biased region" description="Basic and acidic residues" evidence="12">
    <location>
        <begin position="16"/>
        <end position="27"/>
    </location>
</feature>
<keyword evidence="8 11" id="KW-0539">Nucleus</keyword>
<gene>
    <name evidence="14" type="ORF">TRUGW13939_06069</name>
</gene>
<evidence type="ECO:0000256" key="11">
    <source>
        <dbReference type="RuleBase" id="RU365082"/>
    </source>
</evidence>
<evidence type="ECO:0000256" key="8">
    <source>
        <dbReference type="ARBA" id="ARBA00023242"/>
    </source>
</evidence>
<feature type="compositionally biased region" description="Polar residues" evidence="12">
    <location>
        <begin position="30"/>
        <end position="52"/>
    </location>
</feature>
<evidence type="ECO:0000256" key="6">
    <source>
        <dbReference type="ARBA" id="ARBA00023159"/>
    </source>
</evidence>
<evidence type="ECO:0000256" key="3">
    <source>
        <dbReference type="ARBA" id="ARBA00011837"/>
    </source>
</evidence>
<dbReference type="AlphaFoldDB" id="A0A7H8QZV7"/>
<dbReference type="InterPro" id="IPR013947">
    <property type="entry name" value="Mediator_Med14"/>
</dbReference>
<dbReference type="Pfam" id="PF26204">
    <property type="entry name" value="Med14_fung"/>
    <property type="match status" value="1"/>
</dbReference>
<comment type="subcellular location">
    <subcellularLocation>
        <location evidence="1 11">Nucleus</location>
    </subcellularLocation>
</comment>
<keyword evidence="15" id="KW-1185">Reference proteome</keyword>
<dbReference type="Proteomes" id="UP000509510">
    <property type="component" value="Chromosome III"/>
</dbReference>
<evidence type="ECO:0000256" key="4">
    <source>
        <dbReference type="ARBA" id="ARBA00019619"/>
    </source>
</evidence>
<evidence type="ECO:0000256" key="2">
    <source>
        <dbReference type="ARBA" id="ARBA00007813"/>
    </source>
</evidence>
<evidence type="ECO:0000313" key="14">
    <source>
        <dbReference type="EMBL" id="QKX58941.1"/>
    </source>
</evidence>
<protein>
    <recommendedName>
        <fullName evidence="4 11">Mediator of RNA polymerase II transcription subunit 14</fullName>
    </recommendedName>
    <alternativeName>
        <fullName evidence="10 11">Mediator complex subunit 14</fullName>
    </alternativeName>
</protein>
<evidence type="ECO:0000256" key="5">
    <source>
        <dbReference type="ARBA" id="ARBA00023015"/>
    </source>
</evidence>
<organism evidence="14 15">
    <name type="scientific">Talaromyces rugulosus</name>
    <name type="common">Penicillium rugulosum</name>
    <dbReference type="NCBI Taxonomy" id="121627"/>
    <lineage>
        <taxon>Eukaryota</taxon>
        <taxon>Fungi</taxon>
        <taxon>Dikarya</taxon>
        <taxon>Ascomycota</taxon>
        <taxon>Pezizomycotina</taxon>
        <taxon>Eurotiomycetes</taxon>
        <taxon>Eurotiomycetidae</taxon>
        <taxon>Eurotiales</taxon>
        <taxon>Trichocomaceae</taxon>
        <taxon>Talaromyces</taxon>
        <taxon>Talaromyces sect. Islandici</taxon>
    </lineage>
</organism>
<evidence type="ECO:0000256" key="7">
    <source>
        <dbReference type="ARBA" id="ARBA00023163"/>
    </source>
</evidence>
<evidence type="ECO:0000256" key="1">
    <source>
        <dbReference type="ARBA" id="ARBA00004123"/>
    </source>
</evidence>
<dbReference type="GO" id="GO:0016592">
    <property type="term" value="C:mediator complex"/>
    <property type="evidence" value="ECO:0007669"/>
    <property type="project" value="UniProtKB-UniRule"/>
</dbReference>
<keyword evidence="7 11" id="KW-0804">Transcription</keyword>
<dbReference type="GeneID" id="55993565"/>
<evidence type="ECO:0000256" key="10">
    <source>
        <dbReference type="ARBA" id="ARBA00032007"/>
    </source>
</evidence>
<evidence type="ECO:0000259" key="13">
    <source>
        <dbReference type="Pfam" id="PF08638"/>
    </source>
</evidence>
<keyword evidence="6 11" id="KW-0010">Activator</keyword>
<comment type="function">
    <text evidence="9 11">Component of the Mediator complex, a coactivator involved in the regulated transcription of nearly all RNA polymerase II-dependent genes. Mediator functions as a bridge to convey information from gene-specific regulatory proteins to the basal RNA polymerase II transcription machinery. Mediator is recruited to promoters by direct interactions with regulatory proteins and serves as a scaffold for the assembly of a functional preinitiation complex with RNA polymerase II and the general transcription factors.</text>
</comment>
<accession>A0A7H8QZV7</accession>
<evidence type="ECO:0000313" key="15">
    <source>
        <dbReference type="Proteomes" id="UP000509510"/>
    </source>
</evidence>
<dbReference type="GO" id="GO:0003712">
    <property type="term" value="F:transcription coregulator activity"/>
    <property type="evidence" value="ECO:0007669"/>
    <property type="project" value="UniProtKB-UniRule"/>
</dbReference>
<feature type="region of interest" description="Disordered" evidence="12">
    <location>
        <begin position="1074"/>
        <end position="1093"/>
    </location>
</feature>
<evidence type="ECO:0000256" key="9">
    <source>
        <dbReference type="ARBA" id="ARBA00025687"/>
    </source>
</evidence>
<dbReference type="PANTHER" id="PTHR12809">
    <property type="entry name" value="MEDIATOR COMPLEX SUBUNIT"/>
    <property type="match status" value="1"/>
</dbReference>
<comment type="subunit">
    <text evidence="3 11">Component of the Mediator complex.</text>
</comment>
<dbReference type="KEGG" id="trg:TRUGW13939_06069"/>
<reference evidence="15" key="1">
    <citation type="submission" date="2020-06" db="EMBL/GenBank/DDBJ databases">
        <title>A chromosome-scale genome assembly of Talaromyces rugulosus W13939.</title>
        <authorList>
            <person name="Wang B."/>
            <person name="Guo L."/>
            <person name="Ye K."/>
            <person name="Wang L."/>
        </authorList>
    </citation>
    <scope>NUCLEOTIDE SEQUENCE [LARGE SCALE GENOMIC DNA]</scope>
    <source>
        <strain evidence="15">W13939</strain>
    </source>
</reference>
<feature type="domain" description="Mediator complex subunit MED14 N-terminal" evidence="13">
    <location>
        <begin position="94"/>
        <end position="305"/>
    </location>
</feature>
<name>A0A7H8QZV7_TALRU</name>
<keyword evidence="5 11" id="KW-0805">Transcription regulation</keyword>